<protein>
    <submittedName>
        <fullName evidence="1">Uncharacterized protein</fullName>
    </submittedName>
</protein>
<sequence>MENNQPSSHNTNQVAKSFENAHNFSMSQSNVINATGNVTVTSVSIISCTLFVPLITEICRQFC</sequence>
<dbReference type="HOGENOM" id="CLU_2885334_0_0_1"/>
<dbReference type="AlphaFoldDB" id="A0A0C2WFZ1"/>
<keyword evidence="2" id="KW-1185">Reference proteome</keyword>
<dbReference type="Proteomes" id="UP000054549">
    <property type="component" value="Unassembled WGS sequence"/>
</dbReference>
<accession>A0A0C2WFZ1</accession>
<dbReference type="InParanoid" id="A0A0C2WFZ1"/>
<proteinExistence type="predicted"/>
<gene>
    <name evidence="1" type="ORF">M378DRAFT_923071</name>
</gene>
<evidence type="ECO:0000313" key="2">
    <source>
        <dbReference type="Proteomes" id="UP000054549"/>
    </source>
</evidence>
<evidence type="ECO:0000313" key="1">
    <source>
        <dbReference type="EMBL" id="KIL60367.1"/>
    </source>
</evidence>
<organism evidence="1 2">
    <name type="scientific">Amanita muscaria (strain Koide BX008)</name>
    <dbReference type="NCBI Taxonomy" id="946122"/>
    <lineage>
        <taxon>Eukaryota</taxon>
        <taxon>Fungi</taxon>
        <taxon>Dikarya</taxon>
        <taxon>Basidiomycota</taxon>
        <taxon>Agaricomycotina</taxon>
        <taxon>Agaricomycetes</taxon>
        <taxon>Agaricomycetidae</taxon>
        <taxon>Agaricales</taxon>
        <taxon>Pluteineae</taxon>
        <taxon>Amanitaceae</taxon>
        <taxon>Amanita</taxon>
    </lineage>
</organism>
<reference evidence="1 2" key="1">
    <citation type="submission" date="2014-04" db="EMBL/GenBank/DDBJ databases">
        <title>Evolutionary Origins and Diversification of the Mycorrhizal Mutualists.</title>
        <authorList>
            <consortium name="DOE Joint Genome Institute"/>
            <consortium name="Mycorrhizal Genomics Consortium"/>
            <person name="Kohler A."/>
            <person name="Kuo A."/>
            <person name="Nagy L.G."/>
            <person name="Floudas D."/>
            <person name="Copeland A."/>
            <person name="Barry K.W."/>
            <person name="Cichocki N."/>
            <person name="Veneault-Fourrey C."/>
            <person name="LaButti K."/>
            <person name="Lindquist E.A."/>
            <person name="Lipzen A."/>
            <person name="Lundell T."/>
            <person name="Morin E."/>
            <person name="Murat C."/>
            <person name="Riley R."/>
            <person name="Ohm R."/>
            <person name="Sun H."/>
            <person name="Tunlid A."/>
            <person name="Henrissat B."/>
            <person name="Grigoriev I.V."/>
            <person name="Hibbett D.S."/>
            <person name="Martin F."/>
        </authorList>
    </citation>
    <scope>NUCLEOTIDE SEQUENCE [LARGE SCALE GENOMIC DNA]</scope>
    <source>
        <strain evidence="1 2">Koide BX008</strain>
    </source>
</reference>
<name>A0A0C2WFZ1_AMAMK</name>
<dbReference type="EMBL" id="KN818300">
    <property type="protein sequence ID" value="KIL60367.1"/>
    <property type="molecule type" value="Genomic_DNA"/>
</dbReference>